<feature type="region of interest" description="Disordered" evidence="1">
    <location>
        <begin position="81"/>
        <end position="100"/>
    </location>
</feature>
<feature type="region of interest" description="Disordered" evidence="1">
    <location>
        <begin position="21"/>
        <end position="55"/>
    </location>
</feature>
<name>A0A6J4H1I2_9SPHI</name>
<evidence type="ECO:0000313" key="3">
    <source>
        <dbReference type="EMBL" id="CAA9210599.1"/>
    </source>
</evidence>
<reference evidence="3" key="1">
    <citation type="submission" date="2020-02" db="EMBL/GenBank/DDBJ databases">
        <authorList>
            <person name="Meier V. D."/>
        </authorList>
    </citation>
    <scope>NUCLEOTIDE SEQUENCE</scope>
    <source>
        <strain evidence="3">AVDCRST_MAG56</strain>
    </source>
</reference>
<gene>
    <name evidence="3" type="ORF">AVDCRST_MAG56-2325</name>
</gene>
<dbReference type="AlphaFoldDB" id="A0A6J4H1I2"/>
<proteinExistence type="predicted"/>
<protein>
    <recommendedName>
        <fullName evidence="4">DUF4890 domain-containing protein</fullName>
    </recommendedName>
</protein>
<accession>A0A6J4H1I2</accession>
<feature type="compositionally biased region" description="Basic and acidic residues" evidence="1">
    <location>
        <begin position="82"/>
        <end position="100"/>
    </location>
</feature>
<evidence type="ECO:0000256" key="1">
    <source>
        <dbReference type="SAM" id="MobiDB-lite"/>
    </source>
</evidence>
<feature type="chain" id="PRO_5026914180" description="DUF4890 domain-containing protein" evidence="2">
    <location>
        <begin position="22"/>
        <end position="139"/>
    </location>
</feature>
<evidence type="ECO:0008006" key="4">
    <source>
        <dbReference type="Google" id="ProtNLM"/>
    </source>
</evidence>
<sequence>MKNTLMLTLCLSVFTVAGASAQTTSPEKPIKQRWEQRAAVTPEERAERQTRRLTKHLALTPDQQYTVASINLKYAKQVQTLVRDRERSPERRKQLGDLRRNKESELKQVFSVEQYKQYVALREENRARKQHARGRRGNS</sequence>
<keyword evidence="2" id="KW-0732">Signal</keyword>
<feature type="signal peptide" evidence="2">
    <location>
        <begin position="1"/>
        <end position="21"/>
    </location>
</feature>
<dbReference type="EMBL" id="CADCTQ010000001">
    <property type="protein sequence ID" value="CAA9210599.1"/>
    <property type="molecule type" value="Genomic_DNA"/>
</dbReference>
<evidence type="ECO:0000256" key="2">
    <source>
        <dbReference type="SAM" id="SignalP"/>
    </source>
</evidence>
<organism evidence="3">
    <name type="scientific">uncultured Cytophagales bacterium</name>
    <dbReference type="NCBI Taxonomy" id="158755"/>
    <lineage>
        <taxon>Bacteria</taxon>
        <taxon>Pseudomonadati</taxon>
        <taxon>Bacteroidota</taxon>
        <taxon>Sphingobacteriia</taxon>
        <taxon>Sphingobacteriales</taxon>
        <taxon>environmental samples</taxon>
    </lineage>
</organism>
<feature type="compositionally biased region" description="Basic and acidic residues" evidence="1">
    <location>
        <begin position="28"/>
        <end position="50"/>
    </location>
</feature>